<evidence type="ECO:0000313" key="6">
    <source>
        <dbReference type="Proteomes" id="UP000006820"/>
    </source>
</evidence>
<dbReference type="AlphaFoldDB" id="Q5YYL0"/>
<dbReference type="PANTHER" id="PTHR35526:SF3">
    <property type="entry name" value="ANTI-SIGMA-F FACTOR RSBW"/>
    <property type="match status" value="1"/>
</dbReference>
<feature type="compositionally biased region" description="Basic and acidic residues" evidence="2">
    <location>
        <begin position="7"/>
        <end position="29"/>
    </location>
</feature>
<dbReference type="GeneID" id="61132669"/>
<dbReference type="NCBIfam" id="NF041045">
    <property type="entry name" value="RsbA_anti_sig"/>
    <property type="match status" value="1"/>
</dbReference>
<keyword evidence="1" id="KW-0723">Serine/threonine-protein kinase</keyword>
<reference evidence="5 6" key="1">
    <citation type="journal article" date="2004" name="Proc. Natl. Acad. Sci. U.S.A.">
        <title>The complete genomic sequence of Nocardia farcinica IFM 10152.</title>
        <authorList>
            <person name="Ishikawa J."/>
            <person name="Yamashita A."/>
            <person name="Mikami Y."/>
            <person name="Hoshino Y."/>
            <person name="Kurita H."/>
            <person name="Hotta K."/>
            <person name="Shiba T."/>
            <person name="Hattori M."/>
        </authorList>
    </citation>
    <scope>NUCLEOTIDE SEQUENCE [LARGE SCALE GENOMIC DNA]</scope>
    <source>
        <strain evidence="5 6">IFM 10152</strain>
    </source>
</reference>
<evidence type="ECO:0000256" key="1">
    <source>
        <dbReference type="ARBA" id="ARBA00022527"/>
    </source>
</evidence>
<dbReference type="HOGENOM" id="CLU_072253_0_0_11"/>
<evidence type="ECO:0000313" key="5">
    <source>
        <dbReference type="EMBL" id="BAD56731.1"/>
    </source>
</evidence>
<accession>Q5YYL0</accession>
<dbReference type="OrthoDB" id="4088450at2"/>
<dbReference type="Gene3D" id="3.30.565.10">
    <property type="entry name" value="Histidine kinase-like ATPase, C-terminal domain"/>
    <property type="match status" value="1"/>
</dbReference>
<dbReference type="InterPro" id="IPR047718">
    <property type="entry name" value="RsbA-like_anti_sig"/>
</dbReference>
<dbReference type="InterPro" id="IPR036890">
    <property type="entry name" value="HATPase_C_sf"/>
</dbReference>
<keyword evidence="1" id="KW-0808">Transferase</keyword>
<feature type="domain" description="Histidine kinase/HSP90-like ATPase" evidence="3">
    <location>
        <begin position="214"/>
        <end position="326"/>
    </location>
</feature>
<dbReference type="STRING" id="247156.NFA_18850"/>
<dbReference type="KEGG" id="nfa:NFA_18850"/>
<evidence type="ECO:0000259" key="4">
    <source>
        <dbReference type="Pfam" id="PF14417"/>
    </source>
</evidence>
<dbReference type="Proteomes" id="UP000006820">
    <property type="component" value="Chromosome"/>
</dbReference>
<dbReference type="EMBL" id="AP006618">
    <property type="protein sequence ID" value="BAD56731.1"/>
    <property type="molecule type" value="Genomic_DNA"/>
</dbReference>
<protein>
    <recommendedName>
        <fullName evidence="7">Anti-sigma regulatory factor</fullName>
    </recommendedName>
</protein>
<dbReference type="Pfam" id="PF14417">
    <property type="entry name" value="MEDS"/>
    <property type="match status" value="1"/>
</dbReference>
<dbReference type="InterPro" id="IPR025847">
    <property type="entry name" value="MEDS_domain"/>
</dbReference>
<keyword evidence="1" id="KW-0418">Kinase</keyword>
<name>Q5YYL0_NOCFA</name>
<dbReference type="GO" id="GO:0004674">
    <property type="term" value="F:protein serine/threonine kinase activity"/>
    <property type="evidence" value="ECO:0007669"/>
    <property type="project" value="UniProtKB-KW"/>
</dbReference>
<feature type="region of interest" description="Disordered" evidence="2">
    <location>
        <begin position="1"/>
        <end position="29"/>
    </location>
</feature>
<dbReference type="CDD" id="cd16936">
    <property type="entry name" value="HATPase_RsbW-like"/>
    <property type="match status" value="1"/>
</dbReference>
<dbReference type="InterPro" id="IPR003594">
    <property type="entry name" value="HATPase_dom"/>
</dbReference>
<dbReference type="Pfam" id="PF13581">
    <property type="entry name" value="HATPase_c_2"/>
    <property type="match status" value="1"/>
</dbReference>
<evidence type="ECO:0000256" key="2">
    <source>
        <dbReference type="SAM" id="MobiDB-lite"/>
    </source>
</evidence>
<dbReference type="RefSeq" id="WP_011208416.1">
    <property type="nucleotide sequence ID" value="NC_006361.1"/>
</dbReference>
<keyword evidence="6" id="KW-1185">Reference proteome</keyword>
<organism evidence="5 6">
    <name type="scientific">Nocardia farcinica (strain IFM 10152)</name>
    <dbReference type="NCBI Taxonomy" id="247156"/>
    <lineage>
        <taxon>Bacteria</taxon>
        <taxon>Bacillati</taxon>
        <taxon>Actinomycetota</taxon>
        <taxon>Actinomycetes</taxon>
        <taxon>Mycobacteriales</taxon>
        <taxon>Nocardiaceae</taxon>
        <taxon>Nocardia</taxon>
    </lineage>
</organism>
<dbReference type="PANTHER" id="PTHR35526">
    <property type="entry name" value="ANTI-SIGMA-F FACTOR RSBW-RELATED"/>
    <property type="match status" value="1"/>
</dbReference>
<dbReference type="eggNOG" id="COG2172">
    <property type="taxonomic scope" value="Bacteria"/>
</dbReference>
<dbReference type="InterPro" id="IPR050267">
    <property type="entry name" value="Anti-sigma-factor_SerPK"/>
</dbReference>
<feature type="domain" description="MEDS" evidence="4">
    <location>
        <begin position="31"/>
        <end position="174"/>
    </location>
</feature>
<evidence type="ECO:0000259" key="3">
    <source>
        <dbReference type="Pfam" id="PF13581"/>
    </source>
</evidence>
<proteinExistence type="predicted"/>
<sequence length="329" mass="35052">MVIGSERGGDDARSEPVPPHDDRAHDDPFHHPAFFYRDSEEYLAGTLAFIGAGLSRGEPVAVSVPGPNLALIRAALGADAADVRLMDMTVEGRNPGRIIPGVLRAFADEHPEGRVRIIGEPIWASRSATEYPACAQHEALINAAFTGREVSILCPYDVSRLAPAVVEDALATHPVVLDGHGERVSPAYDPDRIVATYNQPLPDPPPTAFLREFDAAALTPVRHQAVDYVRALGMSTARVTDLELVVGETTTNSVVHGGGSGTLALWVQSGQLVCQVSDGGTITDPLAGRRPAPPLRPGGRGLLLVNHLADLVRLHTAPSGTTLRMYFDL</sequence>
<evidence type="ECO:0008006" key="7">
    <source>
        <dbReference type="Google" id="ProtNLM"/>
    </source>
</evidence>
<gene>
    <name evidence="5" type="ordered locus">NFA_18850</name>
</gene>
<dbReference type="SUPFAM" id="SSF55874">
    <property type="entry name" value="ATPase domain of HSP90 chaperone/DNA topoisomerase II/histidine kinase"/>
    <property type="match status" value="1"/>
</dbReference>